<dbReference type="Proteomes" id="UP001154282">
    <property type="component" value="Unassembled WGS sequence"/>
</dbReference>
<organism evidence="3 4">
    <name type="scientific">Linum tenue</name>
    <dbReference type="NCBI Taxonomy" id="586396"/>
    <lineage>
        <taxon>Eukaryota</taxon>
        <taxon>Viridiplantae</taxon>
        <taxon>Streptophyta</taxon>
        <taxon>Embryophyta</taxon>
        <taxon>Tracheophyta</taxon>
        <taxon>Spermatophyta</taxon>
        <taxon>Magnoliopsida</taxon>
        <taxon>eudicotyledons</taxon>
        <taxon>Gunneridae</taxon>
        <taxon>Pentapetalae</taxon>
        <taxon>rosids</taxon>
        <taxon>fabids</taxon>
        <taxon>Malpighiales</taxon>
        <taxon>Linaceae</taxon>
        <taxon>Linum</taxon>
    </lineage>
</organism>
<dbReference type="PANTHER" id="PTHR10353:SF323">
    <property type="entry name" value="LINAMARASE"/>
    <property type="match status" value="1"/>
</dbReference>
<feature type="non-terminal residue" evidence="3">
    <location>
        <position position="1"/>
    </location>
</feature>
<keyword evidence="4" id="KW-1185">Reference proteome</keyword>
<evidence type="ECO:0000313" key="4">
    <source>
        <dbReference type="Proteomes" id="UP001154282"/>
    </source>
</evidence>
<dbReference type="EMBL" id="CAMGYJ010000004">
    <property type="protein sequence ID" value="CAI0399885.1"/>
    <property type="molecule type" value="Genomic_DNA"/>
</dbReference>
<gene>
    <name evidence="3" type="ORF">LITE_LOCUS10505</name>
</gene>
<proteinExistence type="inferred from homology"/>
<name>A0AAV0IQH6_9ROSI</name>
<accession>A0AAV0IQH6</accession>
<dbReference type="Gene3D" id="3.20.20.80">
    <property type="entry name" value="Glycosidases"/>
    <property type="match status" value="1"/>
</dbReference>
<comment type="similarity">
    <text evidence="1 2">Belongs to the glycosyl hydrolase 1 family.</text>
</comment>
<dbReference type="GO" id="GO:0005975">
    <property type="term" value="P:carbohydrate metabolic process"/>
    <property type="evidence" value="ECO:0007669"/>
    <property type="project" value="InterPro"/>
</dbReference>
<reference evidence="3" key="1">
    <citation type="submission" date="2022-08" db="EMBL/GenBank/DDBJ databases">
        <authorList>
            <person name="Gutierrez-Valencia J."/>
        </authorList>
    </citation>
    <scope>NUCLEOTIDE SEQUENCE</scope>
</reference>
<protein>
    <submittedName>
        <fullName evidence="3">Uncharacterized protein</fullName>
    </submittedName>
</protein>
<dbReference type="InterPro" id="IPR017853">
    <property type="entry name" value="GH"/>
</dbReference>
<dbReference type="GO" id="GO:0008422">
    <property type="term" value="F:beta-glucosidase activity"/>
    <property type="evidence" value="ECO:0007669"/>
    <property type="project" value="TreeGrafter"/>
</dbReference>
<dbReference type="InterPro" id="IPR001360">
    <property type="entry name" value="Glyco_hydro_1"/>
</dbReference>
<evidence type="ECO:0000313" key="3">
    <source>
        <dbReference type="EMBL" id="CAI0399885.1"/>
    </source>
</evidence>
<comment type="caution">
    <text evidence="3">The sequence shown here is derived from an EMBL/GenBank/DDBJ whole genome shotgun (WGS) entry which is preliminary data.</text>
</comment>
<evidence type="ECO:0000256" key="1">
    <source>
        <dbReference type="ARBA" id="ARBA00010838"/>
    </source>
</evidence>
<evidence type="ECO:0000256" key="2">
    <source>
        <dbReference type="RuleBase" id="RU003690"/>
    </source>
</evidence>
<dbReference type="SUPFAM" id="SSF51445">
    <property type="entry name" value="(Trans)glycosidases"/>
    <property type="match status" value="1"/>
</dbReference>
<dbReference type="AlphaFoldDB" id="A0AAV0IQH6"/>
<dbReference type="Pfam" id="PF00232">
    <property type="entry name" value="Glyco_hydro_1"/>
    <property type="match status" value="1"/>
</dbReference>
<sequence length="114" mass="13011">GDSATEPYIVTHNLLLAHAAGYRLYESKYKEKQQGVVGITIVTFYLLPYSSETADVDAAQRALDFMYGWYMDPITFGHYPRNMVDLVGSRHAQELLRKMESLLVNRFLLAVYVS</sequence>
<dbReference type="PANTHER" id="PTHR10353">
    <property type="entry name" value="GLYCOSYL HYDROLASE"/>
    <property type="match status" value="1"/>
</dbReference>